<evidence type="ECO:0000313" key="1">
    <source>
        <dbReference type="EMBL" id="QHT91224.1"/>
    </source>
</evidence>
<dbReference type="EMBL" id="MN740164">
    <property type="protein sequence ID" value="QHT91224.1"/>
    <property type="molecule type" value="Genomic_DNA"/>
</dbReference>
<proteinExistence type="predicted"/>
<protein>
    <submittedName>
        <fullName evidence="1">Uncharacterized protein</fullName>
    </submittedName>
</protein>
<name>A0A6C0IDS4_9ZZZZ</name>
<accession>A0A6C0IDS4</accession>
<sequence>MSSIRKINLRDKKFDVLKKHLLCKLSVLELSKHPTQLQYIPYKINFISRKKSMHLCMFDDPHNHPYCIKNKIKLFTRYIMLKIKKNGKVKILRRSNAWYCDPRFKKYFCYSSYY</sequence>
<organism evidence="1">
    <name type="scientific">viral metagenome</name>
    <dbReference type="NCBI Taxonomy" id="1070528"/>
    <lineage>
        <taxon>unclassified sequences</taxon>
        <taxon>metagenomes</taxon>
        <taxon>organismal metagenomes</taxon>
    </lineage>
</organism>
<dbReference type="AlphaFoldDB" id="A0A6C0IDS4"/>
<reference evidence="1" key="1">
    <citation type="journal article" date="2020" name="Nature">
        <title>Giant virus diversity and host interactions through global metagenomics.</title>
        <authorList>
            <person name="Schulz F."/>
            <person name="Roux S."/>
            <person name="Paez-Espino D."/>
            <person name="Jungbluth S."/>
            <person name="Walsh D.A."/>
            <person name="Denef V.J."/>
            <person name="McMahon K.D."/>
            <person name="Konstantinidis K.T."/>
            <person name="Eloe-Fadrosh E.A."/>
            <person name="Kyrpides N.C."/>
            <person name="Woyke T."/>
        </authorList>
    </citation>
    <scope>NUCLEOTIDE SEQUENCE</scope>
    <source>
        <strain evidence="1">GVMAG-M-3300023184-72</strain>
    </source>
</reference>